<dbReference type="EMBL" id="JACAZI010000004">
    <property type="protein sequence ID" value="KAF7362859.1"/>
    <property type="molecule type" value="Genomic_DNA"/>
</dbReference>
<accession>A0A8H7D5B7</accession>
<keyword evidence="2" id="KW-1185">Reference proteome</keyword>
<evidence type="ECO:0000313" key="1">
    <source>
        <dbReference type="EMBL" id="KAF7362859.1"/>
    </source>
</evidence>
<dbReference type="Proteomes" id="UP000620124">
    <property type="component" value="Unassembled WGS sequence"/>
</dbReference>
<sequence>MQNPAFAFRMMSVGALAFFGAPKCSFHLPLSLVFPLLENVQGYNVGVTYPTYTTARRLECMAWCRCPPRSGTRAAALRTSPVQIIMPRDTAASILNPQETRHAPGRFRPTSDQYHSARGLARSFHLSCQSSRGSWDDLVLSGSVVRAPLPTVLDLGTDIRPARRSFEGFHPRAGSFSEGFLLRIRDDGSASRIIARSVPLLLAWEHRSPFCASTFWTRPRSSHCTCPVASGTPAARYHAHIAVTGGGALGHSLDTRAVETLFLCPLPGICWTSPDAFAVSHTSTASLARHGQISRRALFPFPGDTPRARRAPIGFCRGGFSVAAEAHHLTVFLGALRSSTSPIRIVAARLPCAFLLRVRHAVRAP</sequence>
<gene>
    <name evidence="1" type="ORF">MVEN_00635700</name>
</gene>
<proteinExistence type="predicted"/>
<name>A0A8H7D5B7_9AGAR</name>
<comment type="caution">
    <text evidence="1">The sequence shown here is derived from an EMBL/GenBank/DDBJ whole genome shotgun (WGS) entry which is preliminary data.</text>
</comment>
<reference evidence="1" key="1">
    <citation type="submission" date="2020-05" db="EMBL/GenBank/DDBJ databases">
        <title>Mycena genomes resolve the evolution of fungal bioluminescence.</title>
        <authorList>
            <person name="Tsai I.J."/>
        </authorList>
    </citation>
    <scope>NUCLEOTIDE SEQUENCE</scope>
    <source>
        <strain evidence="1">CCC161011</strain>
    </source>
</reference>
<protein>
    <submittedName>
        <fullName evidence="1">Uncharacterized protein</fullName>
    </submittedName>
</protein>
<dbReference type="AlphaFoldDB" id="A0A8H7D5B7"/>
<evidence type="ECO:0000313" key="2">
    <source>
        <dbReference type="Proteomes" id="UP000620124"/>
    </source>
</evidence>
<organism evidence="1 2">
    <name type="scientific">Mycena venus</name>
    <dbReference type="NCBI Taxonomy" id="2733690"/>
    <lineage>
        <taxon>Eukaryota</taxon>
        <taxon>Fungi</taxon>
        <taxon>Dikarya</taxon>
        <taxon>Basidiomycota</taxon>
        <taxon>Agaricomycotina</taxon>
        <taxon>Agaricomycetes</taxon>
        <taxon>Agaricomycetidae</taxon>
        <taxon>Agaricales</taxon>
        <taxon>Marasmiineae</taxon>
        <taxon>Mycenaceae</taxon>
        <taxon>Mycena</taxon>
    </lineage>
</organism>